<gene>
    <name evidence="9" type="ORF">LARSCL_LOCUS8130</name>
</gene>
<dbReference type="Pfam" id="PF21365">
    <property type="entry name" value="Glyco_hydro_31_3rd"/>
    <property type="match status" value="1"/>
</dbReference>
<feature type="signal peptide" evidence="6">
    <location>
        <begin position="1"/>
        <end position="19"/>
    </location>
</feature>
<name>A0AAV1ZUL3_9ARAC</name>
<evidence type="ECO:0000256" key="4">
    <source>
        <dbReference type="ARBA" id="ARBA00023295"/>
    </source>
</evidence>
<dbReference type="Gene3D" id="2.60.40.1180">
    <property type="entry name" value="Golgi alpha-mannosidase II"/>
    <property type="match status" value="2"/>
</dbReference>
<evidence type="ECO:0000256" key="6">
    <source>
        <dbReference type="SAM" id="SignalP"/>
    </source>
</evidence>
<dbReference type="PANTHER" id="PTHR22762">
    <property type="entry name" value="ALPHA-GLUCOSIDASE"/>
    <property type="match status" value="1"/>
</dbReference>
<dbReference type="InterPro" id="IPR013780">
    <property type="entry name" value="Glyco_hydro_b"/>
</dbReference>
<evidence type="ECO:0000256" key="1">
    <source>
        <dbReference type="ARBA" id="ARBA00007806"/>
    </source>
</evidence>
<dbReference type="InterPro" id="IPR017853">
    <property type="entry name" value="GH"/>
</dbReference>
<sequence length="351" mass="40442">ILHIIIISILSFSVKNTGSARLSAKTLCMESVQNDGKKEYLHYNVHSLYGWSQSQPTFQAVKMAMNERSLVISRSTYPSSGRYVGHWLGDNKSIWDDLYRSIIGMLEFNIFGIPYVGADVCGFEGNTTNELCTRWMQLGAFYPFFRNHNGLKHKDQDPAALGTDVIAASKRAIDRRYALNPYLYTLFYRAHVNGSTVVRPLFHEFPKDGNTWVIGEQFMWGRCLLISPVLKESQQEKKIGDYIETKDIFDNIPLHVRGGCIIPTEDYKQKKPDSKTDYLKNYTLYIFPVRDEAWGEIYVDELVSLDPIKQGKYEVFEFRYKSVLTIIVNKAFDKVQEITWKDEDGKCQMAP</sequence>
<dbReference type="InterPro" id="IPR030459">
    <property type="entry name" value="Glyco_hydro_31_CS"/>
</dbReference>
<dbReference type="GO" id="GO:0004558">
    <property type="term" value="F:alpha-1,4-glucosidase activity"/>
    <property type="evidence" value="ECO:0007669"/>
    <property type="project" value="TreeGrafter"/>
</dbReference>
<dbReference type="Gene3D" id="3.20.20.80">
    <property type="entry name" value="Glycosidases"/>
    <property type="match status" value="1"/>
</dbReference>
<evidence type="ECO:0000256" key="3">
    <source>
        <dbReference type="ARBA" id="ARBA00022801"/>
    </source>
</evidence>
<evidence type="ECO:0000256" key="5">
    <source>
        <dbReference type="RuleBase" id="RU361185"/>
    </source>
</evidence>
<keyword evidence="10" id="KW-1185">Reference proteome</keyword>
<keyword evidence="4 5" id="KW-0326">Glycosidase</keyword>
<comment type="caution">
    <text evidence="9">The sequence shown here is derived from an EMBL/GenBank/DDBJ whole genome shotgun (WGS) entry which is preliminary data.</text>
</comment>
<dbReference type="EMBL" id="CAXIEN010000085">
    <property type="protein sequence ID" value="CAL1275541.1"/>
    <property type="molecule type" value="Genomic_DNA"/>
</dbReference>
<dbReference type="Pfam" id="PF01055">
    <property type="entry name" value="Glyco_hydro_31_2nd"/>
    <property type="match status" value="1"/>
</dbReference>
<keyword evidence="3 5" id="KW-0378">Hydrolase</keyword>
<feature type="non-terminal residue" evidence="9">
    <location>
        <position position="1"/>
    </location>
</feature>
<comment type="similarity">
    <text evidence="1 5">Belongs to the glycosyl hydrolase 31 family.</text>
</comment>
<accession>A0AAV1ZUL3</accession>
<feature type="chain" id="PRO_5043359785" evidence="6">
    <location>
        <begin position="20"/>
        <end position="351"/>
    </location>
</feature>
<evidence type="ECO:0000259" key="8">
    <source>
        <dbReference type="Pfam" id="PF21365"/>
    </source>
</evidence>
<dbReference type="InterPro" id="IPR000322">
    <property type="entry name" value="Glyco_hydro_31_TIM"/>
</dbReference>
<keyword evidence="2 6" id="KW-0732">Signal</keyword>
<protein>
    <submittedName>
        <fullName evidence="9">Uncharacterized protein</fullName>
    </submittedName>
</protein>
<feature type="domain" description="Glycosyl hydrolase family 31 C-terminal" evidence="8">
    <location>
        <begin position="194"/>
        <end position="262"/>
    </location>
</feature>
<dbReference type="PROSITE" id="PS00707">
    <property type="entry name" value="GLYCOSYL_HYDROL_F31_2"/>
    <property type="match status" value="1"/>
</dbReference>
<feature type="domain" description="Glycoside hydrolase family 31 TIM barrel" evidence="7">
    <location>
        <begin position="32"/>
        <end position="186"/>
    </location>
</feature>
<reference evidence="9 10" key="1">
    <citation type="submission" date="2024-04" db="EMBL/GenBank/DDBJ databases">
        <authorList>
            <person name="Rising A."/>
            <person name="Reimegard J."/>
            <person name="Sonavane S."/>
            <person name="Akerstrom W."/>
            <person name="Nylinder S."/>
            <person name="Hedman E."/>
            <person name="Kallberg Y."/>
        </authorList>
    </citation>
    <scope>NUCLEOTIDE SEQUENCE [LARGE SCALE GENOMIC DNA]</scope>
</reference>
<dbReference type="Proteomes" id="UP001497382">
    <property type="component" value="Unassembled WGS sequence"/>
</dbReference>
<evidence type="ECO:0000313" key="9">
    <source>
        <dbReference type="EMBL" id="CAL1275541.1"/>
    </source>
</evidence>
<dbReference type="PANTHER" id="PTHR22762:SF133">
    <property type="entry name" value="P-TYPE DOMAIN-CONTAINING PROTEIN"/>
    <property type="match status" value="1"/>
</dbReference>
<organism evidence="9 10">
    <name type="scientific">Larinioides sclopetarius</name>
    <dbReference type="NCBI Taxonomy" id="280406"/>
    <lineage>
        <taxon>Eukaryota</taxon>
        <taxon>Metazoa</taxon>
        <taxon>Ecdysozoa</taxon>
        <taxon>Arthropoda</taxon>
        <taxon>Chelicerata</taxon>
        <taxon>Arachnida</taxon>
        <taxon>Araneae</taxon>
        <taxon>Araneomorphae</taxon>
        <taxon>Entelegynae</taxon>
        <taxon>Araneoidea</taxon>
        <taxon>Araneidae</taxon>
        <taxon>Larinioides</taxon>
    </lineage>
</organism>
<evidence type="ECO:0000256" key="2">
    <source>
        <dbReference type="ARBA" id="ARBA00022729"/>
    </source>
</evidence>
<proteinExistence type="inferred from homology"/>
<dbReference type="AlphaFoldDB" id="A0AAV1ZUL3"/>
<dbReference type="GO" id="GO:0005975">
    <property type="term" value="P:carbohydrate metabolic process"/>
    <property type="evidence" value="ECO:0007669"/>
    <property type="project" value="InterPro"/>
</dbReference>
<dbReference type="InterPro" id="IPR048395">
    <property type="entry name" value="Glyco_hydro_31_C"/>
</dbReference>
<evidence type="ECO:0000259" key="7">
    <source>
        <dbReference type="Pfam" id="PF01055"/>
    </source>
</evidence>
<dbReference type="SUPFAM" id="SSF51445">
    <property type="entry name" value="(Trans)glycosidases"/>
    <property type="match status" value="1"/>
</dbReference>
<dbReference type="SUPFAM" id="SSF51011">
    <property type="entry name" value="Glycosyl hydrolase domain"/>
    <property type="match status" value="1"/>
</dbReference>
<evidence type="ECO:0000313" key="10">
    <source>
        <dbReference type="Proteomes" id="UP001497382"/>
    </source>
</evidence>